<dbReference type="EMBL" id="CAJNOU010001440">
    <property type="protein sequence ID" value="CAF1204586.1"/>
    <property type="molecule type" value="Genomic_DNA"/>
</dbReference>
<dbReference type="AlphaFoldDB" id="A0A814WMX3"/>
<dbReference type="PANTHER" id="PTHR43397">
    <property type="entry name" value="ERGOTHIONEINE BIOSYNTHESIS PROTEIN 1"/>
    <property type="match status" value="1"/>
</dbReference>
<dbReference type="InterPro" id="IPR016187">
    <property type="entry name" value="CTDL_fold"/>
</dbReference>
<evidence type="ECO:0000259" key="5">
    <source>
        <dbReference type="Pfam" id="PF10017"/>
    </source>
</evidence>
<feature type="domain" description="Histidine-specific methyltransferase SAM-dependent" evidence="5">
    <location>
        <begin position="415"/>
        <end position="627"/>
    </location>
</feature>
<evidence type="ECO:0000256" key="3">
    <source>
        <dbReference type="ARBA" id="ARBA00022679"/>
    </source>
</evidence>
<dbReference type="InterPro" id="IPR029063">
    <property type="entry name" value="SAM-dependent_MTases_sf"/>
</dbReference>
<organism evidence="6 7">
    <name type="scientific">Rotaria sordida</name>
    <dbReference type="NCBI Taxonomy" id="392033"/>
    <lineage>
        <taxon>Eukaryota</taxon>
        <taxon>Metazoa</taxon>
        <taxon>Spiralia</taxon>
        <taxon>Gnathifera</taxon>
        <taxon>Rotifera</taxon>
        <taxon>Eurotatoria</taxon>
        <taxon>Bdelloidea</taxon>
        <taxon>Philodinida</taxon>
        <taxon>Philodinidae</taxon>
        <taxon>Rotaria</taxon>
    </lineage>
</organism>
<evidence type="ECO:0000256" key="2">
    <source>
        <dbReference type="ARBA" id="ARBA00022603"/>
    </source>
</evidence>
<name>A0A814WMX3_9BILA</name>
<dbReference type="GO" id="GO:0032259">
    <property type="term" value="P:methylation"/>
    <property type="evidence" value="ECO:0007669"/>
    <property type="project" value="UniProtKB-KW"/>
</dbReference>
<comment type="caution">
    <text evidence="6">The sequence shown here is derived from an EMBL/GenBank/DDBJ whole genome shotgun (WGS) entry which is preliminary data.</text>
</comment>
<protein>
    <submittedName>
        <fullName evidence="6">Uncharacterized protein</fullName>
    </submittedName>
</protein>
<dbReference type="InterPro" id="IPR005532">
    <property type="entry name" value="SUMF_dom"/>
</dbReference>
<dbReference type="Proteomes" id="UP000663889">
    <property type="component" value="Unassembled WGS sequence"/>
</dbReference>
<accession>A0A814WMX3</accession>
<dbReference type="InterPro" id="IPR042095">
    <property type="entry name" value="SUMF_sf"/>
</dbReference>
<reference evidence="6" key="1">
    <citation type="submission" date="2021-02" db="EMBL/GenBank/DDBJ databases">
        <authorList>
            <person name="Nowell W R."/>
        </authorList>
    </citation>
    <scope>NUCLEOTIDE SEQUENCE</scope>
</reference>
<sequence length="632" mass="74111">MFPGGQTLLGKPYSNEISTFPFGWDNEFPCESIYVSIFEMQSHPIRNGDFLQFILDNGYTTSDWWDENIFIWITKSDIRHPSTWIIHENSYQINFVLQRNILIEYVLDHLVLVSHVEAKAYCRWLSKKTGEQIELSTESEWIHALWDSSDCIRSALITNNCNIDFHHLHTLPIYSNNNEELQWQGSAFEWTSNILLIFFDNHHFVLLGGSFATDATLIRRTFRNWYQDTYQYVFVTFRCVKRINHIDNKLTQIDHDAIVATLRSAIYTQITQLDEYYPSAQELKLLYQRRINHIDNKLTQIDHDAIVATLRSAIYTQITQLDEYYPSAQELKLLYQRVNDIKSTIIYHSNFENYSSSTIHFIELGCGGGKKVEAWLTPWINSIDDISIVYHPVDISIVYHPVDISIVYHPVDISIVYHPVDISQHAIDSLIQLLKKTFNENIIEQHIKPVCSTFENMYTKINTDIMGIQVVMLMGCIIGNFSSYDQKNIKYSEDAPVMQLLRLIRQNLRIGDWFICTFDLYKNTTTMIRAYNDSKGVTAAFSINLLARLNRELNFNFNLNNYQHYGLFNQLYRQIKSFTMNLQPYDAIQTELSAKYTQDIELLMKNNSMRIIECFITDDHQFPYCLCMVQMI</sequence>
<dbReference type="InterPro" id="IPR051128">
    <property type="entry name" value="EgtD_Methyltrsf_superfamily"/>
</dbReference>
<feature type="domain" description="Histidine-specific methyltransferase SAM-dependent" evidence="5">
    <location>
        <begin position="312"/>
        <end position="396"/>
    </location>
</feature>
<keyword evidence="2" id="KW-0489">Methyltransferase</keyword>
<dbReference type="PANTHER" id="PTHR43397:SF1">
    <property type="entry name" value="ERGOTHIONEINE BIOSYNTHESIS PROTEIN 1"/>
    <property type="match status" value="1"/>
</dbReference>
<proteinExistence type="inferred from homology"/>
<gene>
    <name evidence="6" type="ORF">SEV965_LOCUS21336</name>
</gene>
<dbReference type="Gene3D" id="3.90.1580.10">
    <property type="entry name" value="paralog of FGE (formylglycine-generating enzyme)"/>
    <property type="match status" value="1"/>
</dbReference>
<dbReference type="Pfam" id="PF03781">
    <property type="entry name" value="FGE-sulfatase"/>
    <property type="match status" value="1"/>
</dbReference>
<dbReference type="SUPFAM" id="SSF56436">
    <property type="entry name" value="C-type lectin-like"/>
    <property type="match status" value="1"/>
</dbReference>
<keyword evidence="3" id="KW-0808">Transferase</keyword>
<dbReference type="GO" id="GO:0008168">
    <property type="term" value="F:methyltransferase activity"/>
    <property type="evidence" value="ECO:0007669"/>
    <property type="project" value="UniProtKB-KW"/>
</dbReference>
<feature type="domain" description="Sulfatase-modifying factor enzyme-like" evidence="4">
    <location>
        <begin position="3"/>
        <end position="241"/>
    </location>
</feature>
<evidence type="ECO:0000256" key="1">
    <source>
        <dbReference type="ARBA" id="ARBA00005310"/>
    </source>
</evidence>
<dbReference type="Pfam" id="PF10017">
    <property type="entry name" value="Methyltransf_33"/>
    <property type="match status" value="2"/>
</dbReference>
<evidence type="ECO:0000313" key="6">
    <source>
        <dbReference type="EMBL" id="CAF1204586.1"/>
    </source>
</evidence>
<dbReference type="Gene3D" id="3.40.50.150">
    <property type="entry name" value="Vaccinia Virus protein VP39"/>
    <property type="match status" value="1"/>
</dbReference>
<evidence type="ECO:0000313" key="7">
    <source>
        <dbReference type="Proteomes" id="UP000663889"/>
    </source>
</evidence>
<comment type="similarity">
    <text evidence="1">Belongs to the sulfatase-modifying factor family.</text>
</comment>
<dbReference type="InterPro" id="IPR019257">
    <property type="entry name" value="MeTrfase_dom"/>
</dbReference>
<evidence type="ECO:0000259" key="4">
    <source>
        <dbReference type="Pfam" id="PF03781"/>
    </source>
</evidence>